<protein>
    <recommendedName>
        <fullName evidence="1">CoA-binding domain-containing protein</fullName>
    </recommendedName>
</protein>
<keyword evidence="3" id="KW-1185">Reference proteome</keyword>
<evidence type="ECO:0000259" key="1">
    <source>
        <dbReference type="Pfam" id="PF13380"/>
    </source>
</evidence>
<organism evidence="2 3">
    <name type="scientific">Lutibacter flavus</name>
    <dbReference type="NCBI Taxonomy" id="691689"/>
    <lineage>
        <taxon>Bacteria</taxon>
        <taxon>Pseudomonadati</taxon>
        <taxon>Bacteroidota</taxon>
        <taxon>Flavobacteriia</taxon>
        <taxon>Flavobacteriales</taxon>
        <taxon>Flavobacteriaceae</taxon>
        <taxon>Lutibacter</taxon>
    </lineage>
</organism>
<name>A0A238XWP7_9FLAO</name>
<dbReference type="Proteomes" id="UP000198412">
    <property type="component" value="Unassembled WGS sequence"/>
</dbReference>
<dbReference type="AlphaFoldDB" id="A0A238XWP7"/>
<dbReference type="EMBL" id="FZNX01000003">
    <property type="protein sequence ID" value="SNR63337.1"/>
    <property type="molecule type" value="Genomic_DNA"/>
</dbReference>
<proteinExistence type="predicted"/>
<dbReference type="RefSeq" id="WP_089378458.1">
    <property type="nucleotide sequence ID" value="NZ_FZNX01000003.1"/>
</dbReference>
<evidence type="ECO:0000313" key="2">
    <source>
        <dbReference type="EMBL" id="SNR63337.1"/>
    </source>
</evidence>
<dbReference type="InterPro" id="IPR036291">
    <property type="entry name" value="NAD(P)-bd_dom_sf"/>
</dbReference>
<feature type="domain" description="CoA-binding" evidence="1">
    <location>
        <begin position="2"/>
        <end position="113"/>
    </location>
</feature>
<accession>A0A238XWP7</accession>
<evidence type="ECO:0000313" key="3">
    <source>
        <dbReference type="Proteomes" id="UP000198412"/>
    </source>
</evidence>
<sequence>MKKTLVIGASTNPNRYSNIAINRLLANRIKVKAIGRKEGDVNGVKIFANKKVFKNIDTITLYLNKKNQEEYYDYFLKINPKRVIFNPGTENVELESLLNKNKIDFERACTLVLLSIGEY</sequence>
<dbReference type="Pfam" id="PF13380">
    <property type="entry name" value="CoA_binding_2"/>
    <property type="match status" value="1"/>
</dbReference>
<gene>
    <name evidence="2" type="ORF">SAMN04488111_2181</name>
</gene>
<dbReference type="SUPFAM" id="SSF51735">
    <property type="entry name" value="NAD(P)-binding Rossmann-fold domains"/>
    <property type="match status" value="1"/>
</dbReference>
<reference evidence="3" key="1">
    <citation type="submission" date="2017-06" db="EMBL/GenBank/DDBJ databases">
        <authorList>
            <person name="Varghese N."/>
            <person name="Submissions S."/>
        </authorList>
    </citation>
    <scope>NUCLEOTIDE SEQUENCE [LARGE SCALE GENOMIC DNA]</scope>
    <source>
        <strain evidence="3">DSM 27993</strain>
    </source>
</reference>
<dbReference type="InterPro" id="IPR003781">
    <property type="entry name" value="CoA-bd"/>
</dbReference>
<dbReference type="OrthoDB" id="708726at2"/>
<dbReference type="Gene3D" id="3.40.50.720">
    <property type="entry name" value="NAD(P)-binding Rossmann-like Domain"/>
    <property type="match status" value="1"/>
</dbReference>